<sequence>MTAVLVSTFAVTTLIAAILLMLPAMSRTTLPLGVLVPRSRAADPVVVAAVRRFRVVVVACYVVALVAAVLVIPVGPAAPALVATLVLLAGSIAGYVLTRRSIQAAKRAGGWLDDVPVRISGSVTPDSGARPRPAYGWYAAALVLLLAAAAVGIALYDRLPASIAVHWDASGQPNRFAEKTVLSVFGPLLIAFGVLALMVGIAFVVRSVPWRRGGADAPEVAERIAALQAELTQSLLGWMALVVSAAFAVLSVIGWLHDGSSSASAGIGIVTVALLVVIFVVIGVYAVRLVSGTRAARAAVPVGGGAATAPGAGRDAVDPRDDDRHWKGGLIYVNPADPALFVPKRFGVGLTINLGHPGGMAIGIGTLLLLVAAIALPALLR</sequence>
<dbReference type="PANTHER" id="PTHR37810:SF5">
    <property type="entry name" value="IMMUNITY PROTEIN SDPI"/>
    <property type="match status" value="1"/>
</dbReference>
<keyword evidence="1" id="KW-0812">Transmembrane</keyword>
<protein>
    <submittedName>
        <fullName evidence="4">Putative membrane protein</fullName>
    </submittedName>
</protein>
<dbReference type="InterPro" id="IPR012867">
    <property type="entry name" value="DUF1648"/>
</dbReference>
<gene>
    <name evidence="4" type="ORF">HNR13_001742</name>
</gene>
<dbReference type="Pfam" id="PF19124">
    <property type="entry name" value="DUF5808"/>
    <property type="match status" value="1"/>
</dbReference>
<evidence type="ECO:0000256" key="1">
    <source>
        <dbReference type="SAM" id="Phobius"/>
    </source>
</evidence>
<evidence type="ECO:0000313" key="4">
    <source>
        <dbReference type="EMBL" id="NYJ23455.1"/>
    </source>
</evidence>
<dbReference type="RefSeq" id="WP_179605378.1">
    <property type="nucleotide sequence ID" value="NZ_BAABEH010000001.1"/>
</dbReference>
<dbReference type="GO" id="GO:0009636">
    <property type="term" value="P:response to toxic substance"/>
    <property type="evidence" value="ECO:0007669"/>
    <property type="project" value="TreeGrafter"/>
</dbReference>
<feature type="transmembrane region" description="Helical" evidence="1">
    <location>
        <begin position="360"/>
        <end position="380"/>
    </location>
</feature>
<dbReference type="EMBL" id="JACCFL010000001">
    <property type="protein sequence ID" value="NYJ23455.1"/>
    <property type="molecule type" value="Genomic_DNA"/>
</dbReference>
<feature type="transmembrane region" description="Helical" evidence="1">
    <location>
        <begin position="263"/>
        <end position="287"/>
    </location>
</feature>
<feature type="domain" description="DUF5808" evidence="3">
    <location>
        <begin position="335"/>
        <end position="359"/>
    </location>
</feature>
<feature type="transmembrane region" description="Helical" evidence="1">
    <location>
        <begin position="135"/>
        <end position="156"/>
    </location>
</feature>
<feature type="domain" description="DUF1648" evidence="2">
    <location>
        <begin position="143"/>
        <end position="190"/>
    </location>
</feature>
<keyword evidence="1" id="KW-0472">Membrane</keyword>
<dbReference type="Proteomes" id="UP000578352">
    <property type="component" value="Unassembled WGS sequence"/>
</dbReference>
<dbReference type="InterPro" id="IPR043831">
    <property type="entry name" value="DUF5808"/>
</dbReference>
<reference evidence="4 5" key="1">
    <citation type="submission" date="2020-07" db="EMBL/GenBank/DDBJ databases">
        <title>Sequencing the genomes of 1000 actinobacteria strains.</title>
        <authorList>
            <person name="Klenk H.-P."/>
        </authorList>
    </citation>
    <scope>NUCLEOTIDE SEQUENCE [LARGE SCALE GENOMIC DNA]</scope>
    <source>
        <strain evidence="4 5">DSM 15165</strain>
    </source>
</reference>
<feature type="transmembrane region" description="Helical" evidence="1">
    <location>
        <begin position="235"/>
        <end position="257"/>
    </location>
</feature>
<feature type="transmembrane region" description="Helical" evidence="1">
    <location>
        <begin position="78"/>
        <end position="97"/>
    </location>
</feature>
<evidence type="ECO:0000259" key="2">
    <source>
        <dbReference type="Pfam" id="PF07853"/>
    </source>
</evidence>
<organism evidence="4 5">
    <name type="scientific">Leifsonia shinshuensis</name>
    <dbReference type="NCBI Taxonomy" id="150026"/>
    <lineage>
        <taxon>Bacteria</taxon>
        <taxon>Bacillati</taxon>
        <taxon>Actinomycetota</taxon>
        <taxon>Actinomycetes</taxon>
        <taxon>Micrococcales</taxon>
        <taxon>Microbacteriaceae</taxon>
        <taxon>Leifsonia</taxon>
    </lineage>
</organism>
<dbReference type="AlphaFoldDB" id="A0A853CY37"/>
<feature type="transmembrane region" description="Helical" evidence="1">
    <location>
        <begin position="53"/>
        <end position="72"/>
    </location>
</feature>
<proteinExistence type="predicted"/>
<feature type="transmembrane region" description="Helical" evidence="1">
    <location>
        <begin position="6"/>
        <end position="25"/>
    </location>
</feature>
<dbReference type="Pfam" id="PF07853">
    <property type="entry name" value="DUF1648"/>
    <property type="match status" value="1"/>
</dbReference>
<keyword evidence="1" id="KW-1133">Transmembrane helix</keyword>
<accession>A0A853CY37</accession>
<feature type="transmembrane region" description="Helical" evidence="1">
    <location>
        <begin position="184"/>
        <end position="205"/>
    </location>
</feature>
<dbReference type="PANTHER" id="PTHR37810">
    <property type="entry name" value="IMMUNITY PROTEIN SDPI"/>
    <property type="match status" value="1"/>
</dbReference>
<evidence type="ECO:0000259" key="3">
    <source>
        <dbReference type="Pfam" id="PF19124"/>
    </source>
</evidence>
<evidence type="ECO:0000313" key="5">
    <source>
        <dbReference type="Proteomes" id="UP000578352"/>
    </source>
</evidence>
<name>A0A853CY37_9MICO</name>
<comment type="caution">
    <text evidence="4">The sequence shown here is derived from an EMBL/GenBank/DDBJ whole genome shotgun (WGS) entry which is preliminary data.</text>
</comment>